<feature type="binding site" evidence="7">
    <location>
        <position position="101"/>
    </location>
    <ligand>
        <name>Zn(2+)</name>
        <dbReference type="ChEBI" id="CHEBI:29105"/>
    </ligand>
</feature>
<dbReference type="PANTHER" id="PTHR43175:SF3">
    <property type="entry name" value="CARBON DISULFIDE HYDROLASE"/>
    <property type="match status" value="1"/>
</dbReference>
<evidence type="ECO:0000313" key="8">
    <source>
        <dbReference type="EMBL" id="CAA9505535.1"/>
    </source>
</evidence>
<dbReference type="SUPFAM" id="SSF53056">
    <property type="entry name" value="beta-carbonic anhydrase, cab"/>
    <property type="match status" value="1"/>
</dbReference>
<keyword evidence="8" id="KW-0456">Lyase</keyword>
<proteinExistence type="inferred from homology"/>
<reference evidence="8" key="1">
    <citation type="submission" date="2020-02" db="EMBL/GenBank/DDBJ databases">
        <authorList>
            <person name="Meier V. D."/>
        </authorList>
    </citation>
    <scope>NUCLEOTIDE SEQUENCE</scope>
    <source>
        <strain evidence="8">AVDCRST_MAG12</strain>
    </source>
</reference>
<feature type="binding site" evidence="7">
    <location>
        <position position="41"/>
    </location>
    <ligand>
        <name>Zn(2+)</name>
        <dbReference type="ChEBI" id="CHEBI:29105"/>
    </ligand>
</feature>
<evidence type="ECO:0000256" key="4">
    <source>
        <dbReference type="ARBA" id="ARBA00022833"/>
    </source>
</evidence>
<accession>A0A6J4SU30</accession>
<keyword evidence="4 7" id="KW-0862">Zinc</keyword>
<comment type="similarity">
    <text evidence="1">Belongs to the beta-class carbonic anhydrase family.</text>
</comment>
<comment type="catalytic activity">
    <reaction evidence="6">
        <text>hydrogencarbonate + H(+) = CO2 + H2O</text>
        <dbReference type="Rhea" id="RHEA:10748"/>
        <dbReference type="ChEBI" id="CHEBI:15377"/>
        <dbReference type="ChEBI" id="CHEBI:15378"/>
        <dbReference type="ChEBI" id="CHEBI:16526"/>
        <dbReference type="ChEBI" id="CHEBI:17544"/>
        <dbReference type="EC" id="4.2.1.1"/>
    </reaction>
</comment>
<evidence type="ECO:0000256" key="5">
    <source>
        <dbReference type="ARBA" id="ARBA00024993"/>
    </source>
</evidence>
<evidence type="ECO:0000256" key="6">
    <source>
        <dbReference type="ARBA" id="ARBA00048348"/>
    </source>
</evidence>
<name>A0A6J4SU30_9ACTN</name>
<gene>
    <name evidence="8" type="ORF">AVDCRST_MAG12-2911</name>
</gene>
<evidence type="ECO:0000256" key="7">
    <source>
        <dbReference type="PIRSR" id="PIRSR601765-1"/>
    </source>
</evidence>
<dbReference type="InterPro" id="IPR001765">
    <property type="entry name" value="Carbonic_anhydrase"/>
</dbReference>
<dbReference type="GO" id="GO:0008270">
    <property type="term" value="F:zinc ion binding"/>
    <property type="evidence" value="ECO:0007669"/>
    <property type="project" value="InterPro"/>
</dbReference>
<dbReference type="AlphaFoldDB" id="A0A6J4SU30"/>
<protein>
    <recommendedName>
        <fullName evidence="2">carbonic anhydrase</fullName>
        <ecNumber evidence="2">4.2.1.1</ecNumber>
    </recommendedName>
</protein>
<feature type="binding site" evidence="7">
    <location>
        <position position="104"/>
    </location>
    <ligand>
        <name>Zn(2+)</name>
        <dbReference type="ChEBI" id="CHEBI:29105"/>
    </ligand>
</feature>
<dbReference type="PANTHER" id="PTHR43175">
    <property type="entry name" value="CARBONIC ANHYDRASE"/>
    <property type="match status" value="1"/>
</dbReference>
<evidence type="ECO:0000256" key="1">
    <source>
        <dbReference type="ARBA" id="ARBA00006217"/>
    </source>
</evidence>
<dbReference type="EMBL" id="CADCVK010000412">
    <property type="protein sequence ID" value="CAA9505535.1"/>
    <property type="molecule type" value="Genomic_DNA"/>
</dbReference>
<dbReference type="EC" id="4.2.1.1" evidence="2"/>
<comment type="function">
    <text evidence="5">Catalyzes the reversible hydration of carbon dioxide to form bicarbonate.</text>
</comment>
<dbReference type="Pfam" id="PF00484">
    <property type="entry name" value="Pro_CA"/>
    <property type="match status" value="1"/>
</dbReference>
<dbReference type="Gene3D" id="3.40.1050.10">
    <property type="entry name" value="Carbonic anhydrase"/>
    <property type="match status" value="1"/>
</dbReference>
<keyword evidence="3 7" id="KW-0479">Metal-binding</keyword>
<dbReference type="GO" id="GO:0004089">
    <property type="term" value="F:carbonate dehydratase activity"/>
    <property type="evidence" value="ECO:0007669"/>
    <property type="project" value="UniProtKB-EC"/>
</dbReference>
<organism evidence="8">
    <name type="scientific">uncultured Rubrobacteraceae bacterium</name>
    <dbReference type="NCBI Taxonomy" id="349277"/>
    <lineage>
        <taxon>Bacteria</taxon>
        <taxon>Bacillati</taxon>
        <taxon>Actinomycetota</taxon>
        <taxon>Rubrobacteria</taxon>
        <taxon>Rubrobacterales</taxon>
        <taxon>Rubrobacteraceae</taxon>
        <taxon>environmental samples</taxon>
    </lineage>
</organism>
<evidence type="ECO:0000256" key="3">
    <source>
        <dbReference type="ARBA" id="ARBA00022723"/>
    </source>
</evidence>
<dbReference type="SMART" id="SM00947">
    <property type="entry name" value="Pro_CA"/>
    <property type="match status" value="1"/>
</dbReference>
<evidence type="ECO:0000256" key="2">
    <source>
        <dbReference type="ARBA" id="ARBA00012925"/>
    </source>
</evidence>
<sequence>MKKAEPTNIDALLGRNRAFAAAGGHEGVPVMPRRRVFLITCLDPRVEPAGFLGMEPGDAMVVRNAGGRVTPEVLLDLAFIGALAERQVPEGPLFEVAVVHHTDCGTGILADERFRRGFAARTGVGEAALAEQAVIEPELTVREDVERVRACPWLSDRVNVSGYVYDLGPGLVRTVVGASPVGSPAPTGGVA</sequence>
<feature type="binding site" evidence="7">
    <location>
        <position position="43"/>
    </location>
    <ligand>
        <name>Zn(2+)</name>
        <dbReference type="ChEBI" id="CHEBI:29105"/>
    </ligand>
</feature>
<comment type="cofactor">
    <cofactor evidence="7">
        <name>Zn(2+)</name>
        <dbReference type="ChEBI" id="CHEBI:29105"/>
    </cofactor>
    <text evidence="7">Binds 1 zinc ion per subunit.</text>
</comment>
<dbReference type="InterPro" id="IPR036874">
    <property type="entry name" value="Carbonic_anhydrase_sf"/>
</dbReference>